<keyword evidence="2" id="KW-1133">Transmembrane helix</keyword>
<dbReference type="PANTHER" id="PTHR11092">
    <property type="entry name" value="SUGAR NUCLEOTIDE EPIMERASE RELATED"/>
    <property type="match status" value="1"/>
</dbReference>
<dbReference type="EMBL" id="LOCQ01000060">
    <property type="protein sequence ID" value="OBV37602.1"/>
    <property type="molecule type" value="Genomic_DNA"/>
</dbReference>
<comment type="caution">
    <text evidence="5">The sequence shown here is derived from an EMBL/GenBank/DDBJ whole genome shotgun (WGS) entry which is preliminary data.</text>
</comment>
<feature type="transmembrane region" description="Helical" evidence="2">
    <location>
        <begin position="139"/>
        <end position="156"/>
    </location>
</feature>
<keyword evidence="2" id="KW-0472">Membrane</keyword>
<dbReference type="PANTHER" id="PTHR11092:SF0">
    <property type="entry name" value="EPIMERASE FAMILY PROTEIN SDR39U1"/>
    <property type="match status" value="1"/>
</dbReference>
<reference evidence="5 6" key="1">
    <citation type="submission" date="2016-04" db="EMBL/GenBank/DDBJ databases">
        <title>Draft genome sequence of Janthinobacterium psychrotolerans sp. nov., isolated from freshwater sediments in Denmark.</title>
        <authorList>
            <person name="Gong X."/>
            <person name="Skrivergaard S."/>
            <person name="Korsgaard B.S."/>
            <person name="Schreiber L."/>
            <person name="Marshall I.P."/>
            <person name="Finster K."/>
            <person name="Schramm A."/>
        </authorList>
    </citation>
    <scope>NUCLEOTIDE SEQUENCE [LARGE SCALE GENOMIC DNA]</scope>
    <source>
        <strain evidence="5 6">S3-2</strain>
    </source>
</reference>
<organism evidence="5 6">
    <name type="scientific">Janthinobacterium psychrotolerans</name>
    <dbReference type="NCBI Taxonomy" id="1747903"/>
    <lineage>
        <taxon>Bacteria</taxon>
        <taxon>Pseudomonadati</taxon>
        <taxon>Pseudomonadota</taxon>
        <taxon>Betaproteobacteria</taxon>
        <taxon>Burkholderiales</taxon>
        <taxon>Oxalobacteraceae</taxon>
        <taxon>Janthinobacterium</taxon>
    </lineage>
</organism>
<evidence type="ECO:0000259" key="4">
    <source>
        <dbReference type="Pfam" id="PF08338"/>
    </source>
</evidence>
<dbReference type="InterPro" id="IPR010099">
    <property type="entry name" value="SDR39U1"/>
</dbReference>
<accession>A0A1A7BVS3</accession>
<feature type="transmembrane region" description="Helical" evidence="2">
    <location>
        <begin position="68"/>
        <end position="89"/>
    </location>
</feature>
<sequence length="487" mass="53416">MNTHLLALQLMAFQGCLGAFDTIYHHEITEALPQKKSARLELTIHSIRALIYSLLFAGLSSWEWHGAWAWVLVIVFSVEIVLTLWDFVVEDRTRLLPATERVTHTVLAINAGAFIALLALNSADWASLLTALVWQPYGWLSVFLALCGVGVGLSGLRDGYAAWQLGKRVEKDERTVEAIHFASAPQQVLVTGATGFIGQQLVHALLADGHQVTVLTRQAKQAAWTFDGKVRCITSMNDLLDSAHIDMVVNLAGARIVGARWTQARKAALRRSRIGLTQEVIGWIARASHKPRVLLSASAIGYYGVQPQGDDTELGEDSAPQAIFMSQLCSEWEAAACGAEQYGVQVGRMRFGLVFGHQGSLPQMLLPIRLGVGGPLGSGRQWLSWVHVHDVIRGIAHLARRSEESMVTGAYNFCAPDAMRQGQFAKVAGKVLHRPSFMPTPAFVMRTLLGEQADLLLEGQRVVPRRLLADGFVFRHPAVEAALRSLE</sequence>
<protein>
    <recommendedName>
        <fullName evidence="7">TIGR01777 family protein</fullName>
    </recommendedName>
</protein>
<keyword evidence="2" id="KW-0812">Transmembrane</keyword>
<evidence type="ECO:0000259" key="3">
    <source>
        <dbReference type="Pfam" id="PF01370"/>
    </source>
</evidence>
<name>A0A1A7BVS3_9BURK</name>
<evidence type="ECO:0000313" key="5">
    <source>
        <dbReference type="EMBL" id="OBV37602.1"/>
    </source>
</evidence>
<dbReference type="InterPro" id="IPR001509">
    <property type="entry name" value="Epimerase_deHydtase"/>
</dbReference>
<dbReference type="InterPro" id="IPR013549">
    <property type="entry name" value="DUF1731"/>
</dbReference>
<feature type="domain" description="NAD-dependent epimerase/dehydratase" evidence="3">
    <location>
        <begin position="188"/>
        <end position="412"/>
    </location>
</feature>
<gene>
    <name evidence="5" type="ORF">ASR47_1003264</name>
</gene>
<feature type="domain" description="DUF1731" evidence="4">
    <location>
        <begin position="440"/>
        <end position="486"/>
    </location>
</feature>
<dbReference type="PATRIC" id="fig|1747903.4.peg.1125"/>
<dbReference type="Pfam" id="PF01370">
    <property type="entry name" value="Epimerase"/>
    <property type="match status" value="1"/>
</dbReference>
<dbReference type="Pfam" id="PF08338">
    <property type="entry name" value="DUF1731"/>
    <property type="match status" value="1"/>
</dbReference>
<dbReference type="Gene3D" id="3.40.50.720">
    <property type="entry name" value="NAD(P)-binding Rossmann-like Domain"/>
    <property type="match status" value="1"/>
</dbReference>
<dbReference type="RefSeq" id="WP_065309827.1">
    <property type="nucleotide sequence ID" value="NZ_LOCQ01000060.1"/>
</dbReference>
<evidence type="ECO:0000256" key="2">
    <source>
        <dbReference type="SAM" id="Phobius"/>
    </source>
</evidence>
<evidence type="ECO:0000256" key="1">
    <source>
        <dbReference type="ARBA" id="ARBA00009353"/>
    </source>
</evidence>
<dbReference type="STRING" id="1747903.ASR47_1003264"/>
<dbReference type="Proteomes" id="UP000092713">
    <property type="component" value="Unassembled WGS sequence"/>
</dbReference>
<evidence type="ECO:0008006" key="7">
    <source>
        <dbReference type="Google" id="ProtNLM"/>
    </source>
</evidence>
<keyword evidence="6" id="KW-1185">Reference proteome</keyword>
<evidence type="ECO:0000313" key="6">
    <source>
        <dbReference type="Proteomes" id="UP000092713"/>
    </source>
</evidence>
<dbReference type="AlphaFoldDB" id="A0A1A7BVS3"/>
<dbReference type="InterPro" id="IPR036291">
    <property type="entry name" value="NAD(P)-bd_dom_sf"/>
</dbReference>
<feature type="transmembrane region" description="Helical" evidence="2">
    <location>
        <begin position="101"/>
        <end position="119"/>
    </location>
</feature>
<proteinExistence type="inferred from homology"/>
<dbReference type="NCBIfam" id="TIGR01777">
    <property type="entry name" value="yfcH"/>
    <property type="match status" value="1"/>
</dbReference>
<dbReference type="SUPFAM" id="SSF51735">
    <property type="entry name" value="NAD(P)-binding Rossmann-fold domains"/>
    <property type="match status" value="1"/>
</dbReference>
<comment type="similarity">
    <text evidence="1">Belongs to the NAD(P)-dependent epimerase/dehydratase family. SDR39U1 subfamily.</text>
</comment>
<dbReference type="OrthoDB" id="9801773at2"/>